<dbReference type="EMBL" id="GGEC01064410">
    <property type="protein sequence ID" value="MBX44894.1"/>
    <property type="molecule type" value="Transcribed_RNA"/>
</dbReference>
<protein>
    <submittedName>
        <fullName evidence="1">Uncharacterized protein</fullName>
    </submittedName>
</protein>
<organism evidence="1">
    <name type="scientific">Rhizophora mucronata</name>
    <name type="common">Asiatic mangrove</name>
    <dbReference type="NCBI Taxonomy" id="61149"/>
    <lineage>
        <taxon>Eukaryota</taxon>
        <taxon>Viridiplantae</taxon>
        <taxon>Streptophyta</taxon>
        <taxon>Embryophyta</taxon>
        <taxon>Tracheophyta</taxon>
        <taxon>Spermatophyta</taxon>
        <taxon>Magnoliopsida</taxon>
        <taxon>eudicotyledons</taxon>
        <taxon>Gunneridae</taxon>
        <taxon>Pentapetalae</taxon>
        <taxon>rosids</taxon>
        <taxon>fabids</taxon>
        <taxon>Malpighiales</taxon>
        <taxon>Rhizophoraceae</taxon>
        <taxon>Rhizophora</taxon>
    </lineage>
</organism>
<name>A0A2P2NR47_RHIMU</name>
<accession>A0A2P2NR47</accession>
<evidence type="ECO:0000313" key="1">
    <source>
        <dbReference type="EMBL" id="MBX44894.1"/>
    </source>
</evidence>
<sequence>MKCSDVACSKENVITMTILNILEIFKHMFIG</sequence>
<reference evidence="1" key="1">
    <citation type="submission" date="2018-02" db="EMBL/GenBank/DDBJ databases">
        <title>Rhizophora mucronata_Transcriptome.</title>
        <authorList>
            <person name="Meera S.P."/>
            <person name="Sreeshan A."/>
            <person name="Augustine A."/>
        </authorList>
    </citation>
    <scope>NUCLEOTIDE SEQUENCE</scope>
    <source>
        <tissue evidence="1">Leaf</tissue>
    </source>
</reference>
<dbReference type="AlphaFoldDB" id="A0A2P2NR47"/>
<proteinExistence type="predicted"/>